<feature type="domain" description="ALK/LTK-like glycine-rich" evidence="17">
    <location>
        <begin position="10"/>
        <end position="215"/>
    </location>
</feature>
<evidence type="ECO:0000256" key="4">
    <source>
        <dbReference type="ARBA" id="ARBA00022679"/>
    </source>
</evidence>
<evidence type="ECO:0000256" key="7">
    <source>
        <dbReference type="ARBA" id="ARBA00022741"/>
    </source>
</evidence>
<keyword evidence="10 16" id="KW-1133">Transmembrane helix</keyword>
<keyword evidence="13" id="KW-1015">Disulfide bond</keyword>
<keyword evidence="14" id="KW-0675">Receptor</keyword>
<evidence type="ECO:0000256" key="8">
    <source>
        <dbReference type="ARBA" id="ARBA00022777"/>
    </source>
</evidence>
<keyword evidence="9" id="KW-0067">ATP-binding</keyword>
<evidence type="ECO:0000256" key="13">
    <source>
        <dbReference type="ARBA" id="ARBA00023157"/>
    </source>
</evidence>
<dbReference type="RefSeq" id="XP_001306228.1">
    <property type="nucleotide sequence ID" value="XM_001306227.1"/>
</dbReference>
<reference evidence="18" key="1">
    <citation type="submission" date="2006-10" db="EMBL/GenBank/DDBJ databases">
        <authorList>
            <person name="Amadeo P."/>
            <person name="Zhao Q."/>
            <person name="Wortman J."/>
            <person name="Fraser-Liggett C."/>
            <person name="Carlton J."/>
        </authorList>
    </citation>
    <scope>NUCLEOTIDE SEQUENCE</scope>
    <source>
        <strain evidence="18">G3</strain>
    </source>
</reference>
<evidence type="ECO:0000256" key="9">
    <source>
        <dbReference type="ARBA" id="ARBA00022840"/>
    </source>
</evidence>
<evidence type="ECO:0000256" key="12">
    <source>
        <dbReference type="ARBA" id="ARBA00023137"/>
    </source>
</evidence>
<evidence type="ECO:0000256" key="2">
    <source>
        <dbReference type="ARBA" id="ARBA00011902"/>
    </source>
</evidence>
<evidence type="ECO:0000256" key="5">
    <source>
        <dbReference type="ARBA" id="ARBA00022692"/>
    </source>
</evidence>
<keyword evidence="11 16" id="KW-0472">Membrane</keyword>
<dbReference type="KEGG" id="tva:4751016"/>
<dbReference type="EC" id="2.7.10.1" evidence="2"/>
<keyword evidence="6" id="KW-0732">Signal</keyword>
<dbReference type="GO" id="GO:0004714">
    <property type="term" value="F:transmembrane receptor protein tyrosine kinase activity"/>
    <property type="evidence" value="ECO:0007669"/>
    <property type="project" value="UniProtKB-EC"/>
</dbReference>
<proteinExistence type="predicted"/>
<dbReference type="VEuPathDB" id="TrichDB:TVAGG3_0154720"/>
<evidence type="ECO:0000256" key="14">
    <source>
        <dbReference type="ARBA" id="ARBA00023170"/>
    </source>
</evidence>
<accession>A2FP63</accession>
<evidence type="ECO:0000313" key="19">
    <source>
        <dbReference type="Proteomes" id="UP000001542"/>
    </source>
</evidence>
<evidence type="ECO:0000256" key="1">
    <source>
        <dbReference type="ARBA" id="ARBA00004251"/>
    </source>
</evidence>
<gene>
    <name evidence="18" type="ORF">TVAG_277030</name>
</gene>
<reference evidence="18" key="2">
    <citation type="journal article" date="2007" name="Science">
        <title>Draft genome sequence of the sexually transmitted pathogen Trichomonas vaginalis.</title>
        <authorList>
            <person name="Carlton J.M."/>
            <person name="Hirt R.P."/>
            <person name="Silva J.C."/>
            <person name="Delcher A.L."/>
            <person name="Schatz M."/>
            <person name="Zhao Q."/>
            <person name="Wortman J.R."/>
            <person name="Bidwell S.L."/>
            <person name="Alsmark U.C.M."/>
            <person name="Besteiro S."/>
            <person name="Sicheritz-Ponten T."/>
            <person name="Noel C.J."/>
            <person name="Dacks J.B."/>
            <person name="Foster P.G."/>
            <person name="Simillion C."/>
            <person name="Van de Peer Y."/>
            <person name="Miranda-Saavedra D."/>
            <person name="Barton G.J."/>
            <person name="Westrop G.D."/>
            <person name="Mueller S."/>
            <person name="Dessi D."/>
            <person name="Fiori P.L."/>
            <person name="Ren Q."/>
            <person name="Paulsen I."/>
            <person name="Zhang H."/>
            <person name="Bastida-Corcuera F.D."/>
            <person name="Simoes-Barbosa A."/>
            <person name="Brown M.T."/>
            <person name="Hayes R.D."/>
            <person name="Mukherjee M."/>
            <person name="Okumura C.Y."/>
            <person name="Schneider R."/>
            <person name="Smith A.J."/>
            <person name="Vanacova S."/>
            <person name="Villalvazo M."/>
            <person name="Haas B.J."/>
            <person name="Pertea M."/>
            <person name="Feldblyum T.V."/>
            <person name="Utterback T.R."/>
            <person name="Shu C.L."/>
            <person name="Osoegawa K."/>
            <person name="de Jong P.J."/>
            <person name="Hrdy I."/>
            <person name="Horvathova L."/>
            <person name="Zubacova Z."/>
            <person name="Dolezal P."/>
            <person name="Malik S.B."/>
            <person name="Logsdon J.M. Jr."/>
            <person name="Henze K."/>
            <person name="Gupta A."/>
            <person name="Wang C.C."/>
            <person name="Dunne R.L."/>
            <person name="Upcroft J.A."/>
            <person name="Upcroft P."/>
            <person name="White O."/>
            <person name="Salzberg S.L."/>
            <person name="Tang P."/>
            <person name="Chiu C.-H."/>
            <person name="Lee Y.-S."/>
            <person name="Embley T.M."/>
            <person name="Coombs G.H."/>
            <person name="Mottram J.C."/>
            <person name="Tachezy J."/>
            <person name="Fraser-Liggett C.M."/>
            <person name="Johnson P.J."/>
        </authorList>
    </citation>
    <scope>NUCLEOTIDE SEQUENCE [LARGE SCALE GENOMIC DNA]</scope>
    <source>
        <strain evidence="18">G3</strain>
    </source>
</reference>
<keyword evidence="19" id="KW-1185">Reference proteome</keyword>
<keyword evidence="5 16" id="KW-0812">Transmembrane</keyword>
<evidence type="ECO:0000256" key="15">
    <source>
        <dbReference type="ARBA" id="ARBA00023180"/>
    </source>
</evidence>
<dbReference type="EMBL" id="DS113920">
    <property type="protein sequence ID" value="EAX93298.1"/>
    <property type="molecule type" value="Genomic_DNA"/>
</dbReference>
<dbReference type="Proteomes" id="UP000001542">
    <property type="component" value="Unassembled WGS sequence"/>
</dbReference>
<dbReference type="VEuPathDB" id="TrichDB:TVAG_277030"/>
<keyword evidence="7" id="KW-0547">Nucleotide-binding</keyword>
<evidence type="ECO:0000259" key="17">
    <source>
        <dbReference type="Pfam" id="PF12810"/>
    </source>
</evidence>
<dbReference type="GO" id="GO:0005886">
    <property type="term" value="C:plasma membrane"/>
    <property type="evidence" value="ECO:0007669"/>
    <property type="project" value="UniProtKB-SubCell"/>
</dbReference>
<keyword evidence="12" id="KW-0829">Tyrosine-protein kinase</keyword>
<feature type="transmembrane region" description="Helical" evidence="16">
    <location>
        <begin position="224"/>
        <end position="243"/>
    </location>
</feature>
<evidence type="ECO:0000256" key="11">
    <source>
        <dbReference type="ARBA" id="ARBA00023136"/>
    </source>
</evidence>
<comment type="subcellular location">
    <subcellularLocation>
        <location evidence="1">Cell membrane</location>
        <topology evidence="1">Single-pass type I membrane protein</topology>
    </subcellularLocation>
</comment>
<keyword evidence="15" id="KW-0325">Glycoprotein</keyword>
<organism evidence="18 19">
    <name type="scientific">Trichomonas vaginalis (strain ATCC PRA-98 / G3)</name>
    <dbReference type="NCBI Taxonomy" id="412133"/>
    <lineage>
        <taxon>Eukaryota</taxon>
        <taxon>Metamonada</taxon>
        <taxon>Parabasalia</taxon>
        <taxon>Trichomonadida</taxon>
        <taxon>Trichomonadidae</taxon>
        <taxon>Trichomonas</taxon>
    </lineage>
</organism>
<evidence type="ECO:0000313" key="18">
    <source>
        <dbReference type="EMBL" id="EAX93298.1"/>
    </source>
</evidence>
<evidence type="ECO:0000256" key="10">
    <source>
        <dbReference type="ARBA" id="ARBA00022989"/>
    </source>
</evidence>
<dbReference type="GO" id="GO:0005524">
    <property type="term" value="F:ATP binding"/>
    <property type="evidence" value="ECO:0007669"/>
    <property type="project" value="UniProtKB-KW"/>
</dbReference>
<dbReference type="InterPro" id="IPR055163">
    <property type="entry name" value="ALK/LTK-like_GRD"/>
</dbReference>
<protein>
    <recommendedName>
        <fullName evidence="2">receptor protein-tyrosine kinase</fullName>
        <ecNumber evidence="2">2.7.10.1</ecNumber>
    </recommendedName>
</protein>
<keyword evidence="4" id="KW-0808">Transferase</keyword>
<dbReference type="InParanoid" id="A2FP63"/>
<sequence>MYSNYTPFYSYGGGGPGQASGGGSSDIRINPGDFDDFDGLKSRIIVAAGSGSGDGRYHAGDFDPGGSAGGLTGYGGHLGYSEGGSQISGGSGQGVYKGRFGIGGGNKERLYANGIDGNGAGGGGYFGGSASHIVDVSGGAGGSSFISGHKGCIAIAKNFTEENMTFSDASDPSIHFSGLAFYNTEMIDGYHYMPLPNGEYGYGNPGNGAIRITKLFLNQCHSCIIYSHIFSIKLYIFFLGFLIS</sequence>
<evidence type="ECO:0000256" key="3">
    <source>
        <dbReference type="ARBA" id="ARBA00022475"/>
    </source>
</evidence>
<name>A2FP63_TRIV3</name>
<dbReference type="Pfam" id="PF12810">
    <property type="entry name" value="ALK_LTK_GRD"/>
    <property type="match status" value="1"/>
</dbReference>
<keyword evidence="3" id="KW-1003">Cell membrane</keyword>
<dbReference type="AlphaFoldDB" id="A2FP63"/>
<evidence type="ECO:0000256" key="16">
    <source>
        <dbReference type="SAM" id="Phobius"/>
    </source>
</evidence>
<keyword evidence="8" id="KW-0418">Kinase</keyword>
<evidence type="ECO:0000256" key="6">
    <source>
        <dbReference type="ARBA" id="ARBA00022729"/>
    </source>
</evidence>